<dbReference type="Pfam" id="PF05673">
    <property type="entry name" value="DUF815"/>
    <property type="match status" value="1"/>
</dbReference>
<name>A0A1I0XU61_9FIRM</name>
<dbReference type="SUPFAM" id="SSF52540">
    <property type="entry name" value="P-loop containing nucleoside triphosphate hydrolases"/>
    <property type="match status" value="1"/>
</dbReference>
<dbReference type="InterPro" id="IPR008533">
    <property type="entry name" value="DUF815"/>
</dbReference>
<dbReference type="RefSeq" id="WP_092871859.1">
    <property type="nucleotide sequence ID" value="NZ_FOJY01000007.1"/>
</dbReference>
<gene>
    <name evidence="2" type="ORF">SAMN05216249_107127</name>
</gene>
<evidence type="ECO:0000313" key="2">
    <source>
        <dbReference type="EMBL" id="SFB03976.1"/>
    </source>
</evidence>
<reference evidence="2 3" key="1">
    <citation type="submission" date="2016-10" db="EMBL/GenBank/DDBJ databases">
        <authorList>
            <person name="de Groot N.N."/>
        </authorList>
    </citation>
    <scope>NUCLEOTIDE SEQUENCE [LARGE SCALE GENOMIC DNA]</scope>
    <source>
        <strain evidence="2 3">DSM 5522</strain>
    </source>
</reference>
<evidence type="ECO:0000313" key="3">
    <source>
        <dbReference type="Proteomes" id="UP000198838"/>
    </source>
</evidence>
<dbReference type="PANTHER" id="PTHR42935">
    <property type="entry name" value="SLR0930 PROTEIN"/>
    <property type="match status" value="1"/>
</dbReference>
<dbReference type="OrthoDB" id="9812140at2"/>
<accession>A0A1I0XU61</accession>
<sequence length="435" mass="50442">MLDNKLNIQSLILYKNLKYGDIINNILNISYREINEENKCLLYNCLGNLVQIACEHGLKGNLWHLLITASLVENENSFSLEAEHRESVNGSIVVIAKYDFELLYQVFNTKVEELFRKYGIKKDLITDFENTNTDRISYNDKISKEINKLAKKLSDAENSRDFMKEVMEFYRKYGVGRFGLHKAFRVVNKDEKVSIVAINNVKKVELSDLIGYESAKKKLIDNTEAFIKGKNANNCLLFGAAGTGKSSSIKAILNKYFEDGLRIIEIYKYQFKDLLEIISQIKNRNYRFIIYMDDLSFEEFETEYKYLKAVIEGGLEKKPENVIIYATSNRRHLIREKFSDKSEKDDDLHSNDTIAEKLSLASRFGVSIYFDKPDKTEFNNIVIELAKKSNIKIDENELILKANKWELSHGGMSGRCARQFIDYLSYELEMDSKNE</sequence>
<proteinExistence type="predicted"/>
<dbReference type="InterPro" id="IPR027417">
    <property type="entry name" value="P-loop_NTPase"/>
</dbReference>
<dbReference type="PANTHER" id="PTHR42935:SF1">
    <property type="entry name" value="SLR0930 PROTEIN"/>
    <property type="match status" value="1"/>
</dbReference>
<keyword evidence="1" id="KW-0175">Coiled coil</keyword>
<dbReference type="STRING" id="1120918.SAMN05216249_107127"/>
<feature type="coiled-coil region" evidence="1">
    <location>
        <begin position="139"/>
        <end position="166"/>
    </location>
</feature>
<keyword evidence="3" id="KW-1185">Reference proteome</keyword>
<protein>
    <submittedName>
        <fullName evidence="2">Uncharacterized protein</fullName>
    </submittedName>
</protein>
<dbReference type="EMBL" id="FOJY01000007">
    <property type="protein sequence ID" value="SFB03976.1"/>
    <property type="molecule type" value="Genomic_DNA"/>
</dbReference>
<dbReference type="Proteomes" id="UP000198838">
    <property type="component" value="Unassembled WGS sequence"/>
</dbReference>
<dbReference type="AlphaFoldDB" id="A0A1I0XU61"/>
<organism evidence="2 3">
    <name type="scientific">Acetitomaculum ruminis DSM 5522</name>
    <dbReference type="NCBI Taxonomy" id="1120918"/>
    <lineage>
        <taxon>Bacteria</taxon>
        <taxon>Bacillati</taxon>
        <taxon>Bacillota</taxon>
        <taxon>Clostridia</taxon>
        <taxon>Lachnospirales</taxon>
        <taxon>Lachnospiraceae</taxon>
        <taxon>Acetitomaculum</taxon>
    </lineage>
</organism>
<dbReference type="Gene3D" id="3.40.50.300">
    <property type="entry name" value="P-loop containing nucleotide triphosphate hydrolases"/>
    <property type="match status" value="1"/>
</dbReference>
<evidence type="ECO:0000256" key="1">
    <source>
        <dbReference type="SAM" id="Coils"/>
    </source>
</evidence>